<evidence type="ECO:0000313" key="2">
    <source>
        <dbReference type="Proteomes" id="UP000309561"/>
    </source>
</evidence>
<evidence type="ECO:0000313" key="1">
    <source>
        <dbReference type="EMBL" id="TKI70003.1"/>
    </source>
</evidence>
<dbReference type="EMBL" id="SZPX01000003">
    <property type="protein sequence ID" value="TKI70003.1"/>
    <property type="molecule type" value="Genomic_DNA"/>
</dbReference>
<organism evidence="1 2">
    <name type="scientific">Sulfurimonas crateris</name>
    <dbReference type="NCBI Taxonomy" id="2574727"/>
    <lineage>
        <taxon>Bacteria</taxon>
        <taxon>Pseudomonadati</taxon>
        <taxon>Campylobacterota</taxon>
        <taxon>Epsilonproteobacteria</taxon>
        <taxon>Campylobacterales</taxon>
        <taxon>Sulfurimonadaceae</taxon>
        <taxon>Sulfurimonas</taxon>
    </lineage>
</organism>
<keyword evidence="2" id="KW-1185">Reference proteome</keyword>
<dbReference type="Proteomes" id="UP000309561">
    <property type="component" value="Unassembled WGS sequence"/>
</dbReference>
<protein>
    <recommendedName>
        <fullName evidence="3">Periplasmic heavy metal sensor</fullName>
    </recommendedName>
</protein>
<proteinExistence type="predicted"/>
<sequence>MADHKVQHINKELSHINLSEEQSNAAKEILFEFRTQLKEFKKFKDETELKKKDLFLKDYLSIHDIETLDKSVDIMAREIEKNFLTKMHSLLSIDQRISFVKYIDDWEVK</sequence>
<gene>
    <name evidence="1" type="ORF">FCU45_05155</name>
</gene>
<dbReference type="AlphaFoldDB" id="A0A4V5TM15"/>
<accession>A0A4V5TM15</accession>
<comment type="caution">
    <text evidence="1">The sequence shown here is derived from an EMBL/GenBank/DDBJ whole genome shotgun (WGS) entry which is preliminary data.</text>
</comment>
<reference evidence="1 2" key="1">
    <citation type="submission" date="2019-04" db="EMBL/GenBank/DDBJ databases">
        <title>Sulfurimonas crateris sp. nov. a facultative anaerobic sulfur-oxidizing chemolithautotrophic bacterium isolated from a terrestrial mud vulcano.</title>
        <authorList>
            <person name="Ratnikova N.M."/>
            <person name="Slobodkin A.I."/>
            <person name="Merkel A.Y."/>
            <person name="Novikov A."/>
            <person name="Bonch-Osmolovskaya E.A."/>
            <person name="Slobodkina G.B."/>
        </authorList>
    </citation>
    <scope>NUCLEOTIDE SEQUENCE [LARGE SCALE GENOMIC DNA]</scope>
    <source>
        <strain evidence="1 2">SN118</strain>
    </source>
</reference>
<name>A0A4V5TM15_9BACT</name>
<evidence type="ECO:0008006" key="3">
    <source>
        <dbReference type="Google" id="ProtNLM"/>
    </source>
</evidence>